<dbReference type="Proteomes" id="UP000680866">
    <property type="component" value="Chromosome"/>
</dbReference>
<organism evidence="1 2">
    <name type="scientific">Polymorphospora rubra</name>
    <dbReference type="NCBI Taxonomy" id="338584"/>
    <lineage>
        <taxon>Bacteria</taxon>
        <taxon>Bacillati</taxon>
        <taxon>Actinomycetota</taxon>
        <taxon>Actinomycetes</taxon>
        <taxon>Micromonosporales</taxon>
        <taxon>Micromonosporaceae</taxon>
        <taxon>Polymorphospora</taxon>
    </lineage>
</organism>
<evidence type="ECO:0000313" key="2">
    <source>
        <dbReference type="Proteomes" id="UP000680866"/>
    </source>
</evidence>
<reference evidence="1" key="1">
    <citation type="submission" date="2020-08" db="EMBL/GenBank/DDBJ databases">
        <title>Whole genome shotgun sequence of Polymorphospora rubra NBRC 101157.</title>
        <authorList>
            <person name="Komaki H."/>
            <person name="Tamura T."/>
        </authorList>
    </citation>
    <scope>NUCLEOTIDE SEQUENCE</scope>
    <source>
        <strain evidence="1">NBRC 101157</strain>
    </source>
</reference>
<name>A0A810NCK4_9ACTN</name>
<accession>A0A810NCK4</accession>
<gene>
    <name evidence="1" type="ORF">Prubr_66190</name>
</gene>
<evidence type="ECO:0000313" key="1">
    <source>
        <dbReference type="EMBL" id="BCJ69598.1"/>
    </source>
</evidence>
<keyword evidence="2" id="KW-1185">Reference proteome</keyword>
<dbReference type="KEGG" id="pry:Prubr_66190"/>
<proteinExistence type="predicted"/>
<sequence length="185" mass="19353">MYGKVRQQLPGVVAQPGDGRAVMVEDGRRAEQRDSDLGGAGSCRGVVSAAPFRADVGGGRRRGRPAVVHGCRRVVAGGGGVGLVVNRVGVRRPGRGPVLVVRVGGRLGVGRFAGVGLGQHPNEFDGGRPVECGQSGVRGVPVRGHGDRFAVWPLAEQDRADLQRGTQLQGSRKTSLQVWGEFPPL</sequence>
<protein>
    <submittedName>
        <fullName evidence="1">Uncharacterized protein</fullName>
    </submittedName>
</protein>
<dbReference type="AlphaFoldDB" id="A0A810NCK4"/>
<dbReference type="EMBL" id="AP023359">
    <property type="protein sequence ID" value="BCJ69598.1"/>
    <property type="molecule type" value="Genomic_DNA"/>
</dbReference>